<evidence type="ECO:0000313" key="3">
    <source>
        <dbReference type="EMBL" id="MFC7307041.1"/>
    </source>
</evidence>
<dbReference type="InterPro" id="IPR002328">
    <property type="entry name" value="ADH_Zn_CS"/>
</dbReference>
<proteinExistence type="predicted"/>
<dbReference type="SUPFAM" id="SSF50129">
    <property type="entry name" value="GroES-like"/>
    <property type="match status" value="1"/>
</dbReference>
<dbReference type="InterPro" id="IPR011032">
    <property type="entry name" value="GroES-like_sf"/>
</dbReference>
<dbReference type="EC" id="1.-.-.-" evidence="3"/>
<dbReference type="Pfam" id="PF13602">
    <property type="entry name" value="ADH_zinc_N_2"/>
    <property type="match status" value="1"/>
</dbReference>
<evidence type="ECO:0000259" key="2">
    <source>
        <dbReference type="SMART" id="SM00829"/>
    </source>
</evidence>
<dbReference type="EMBL" id="JBHTCF010000010">
    <property type="protein sequence ID" value="MFC7307041.1"/>
    <property type="molecule type" value="Genomic_DNA"/>
</dbReference>
<dbReference type="Gene3D" id="3.40.50.720">
    <property type="entry name" value="NAD(P)-binding Rossmann-like Domain"/>
    <property type="match status" value="1"/>
</dbReference>
<gene>
    <name evidence="3" type="ORF">ACFQVC_22785</name>
</gene>
<dbReference type="SUPFAM" id="SSF51735">
    <property type="entry name" value="NAD(P)-binding Rossmann-fold domains"/>
    <property type="match status" value="1"/>
</dbReference>
<evidence type="ECO:0000256" key="1">
    <source>
        <dbReference type="ARBA" id="ARBA00023002"/>
    </source>
</evidence>
<feature type="domain" description="Enoyl reductase (ER)" evidence="2">
    <location>
        <begin position="13"/>
        <end position="310"/>
    </location>
</feature>
<dbReference type="CDD" id="cd05289">
    <property type="entry name" value="MDR_like_2"/>
    <property type="match status" value="1"/>
</dbReference>
<name>A0ABW2JN85_9ACTN</name>
<dbReference type="PROSITE" id="PS01162">
    <property type="entry name" value="QOR_ZETA_CRYSTAL"/>
    <property type="match status" value="1"/>
</dbReference>
<keyword evidence="4" id="KW-1185">Reference proteome</keyword>
<accession>A0ABW2JN85</accession>
<dbReference type="PROSITE" id="PS00059">
    <property type="entry name" value="ADH_ZINC"/>
    <property type="match status" value="1"/>
</dbReference>
<dbReference type="InterPro" id="IPR020843">
    <property type="entry name" value="ER"/>
</dbReference>
<dbReference type="PANTHER" id="PTHR11695">
    <property type="entry name" value="ALCOHOL DEHYDROGENASE RELATED"/>
    <property type="match status" value="1"/>
</dbReference>
<dbReference type="Proteomes" id="UP001596523">
    <property type="component" value="Unassembled WGS sequence"/>
</dbReference>
<evidence type="ECO:0000313" key="4">
    <source>
        <dbReference type="Proteomes" id="UP001596523"/>
    </source>
</evidence>
<sequence>MPIMRAISQRSIGGPEVLEVVEVERPAPGPGEVLVRVRAVGVNPADRKVRSGHVRLFGDPPFTLGHEFSGVAVESGRDADSFRSGDQVFGWVTPPHGAYADYVVVPQTSLAAGPTTLDHVHAAALPIAGLTAWQALVKVAQVHAGQRVLVHGAAGGVGHLAVQIAKTCGAYVIGTARAAKHGFLRELGADELIDHTAEDFTRTRDVDVVLDTVSGETGLKSLATLSPDGVVIDVVGIGFDRTAVKERAAASGLRFVEYNLDPGPGDLTALADLVDRGGVRPSVQETLPLTEAAKAHELGESGRVRGKVVLVP</sequence>
<dbReference type="InterPro" id="IPR002364">
    <property type="entry name" value="Quin_OxRdtase/zeta-crystal_CS"/>
</dbReference>
<dbReference type="InterPro" id="IPR036291">
    <property type="entry name" value="NAD(P)-bd_dom_sf"/>
</dbReference>
<dbReference type="Pfam" id="PF08240">
    <property type="entry name" value="ADH_N"/>
    <property type="match status" value="1"/>
</dbReference>
<dbReference type="Gene3D" id="3.90.180.10">
    <property type="entry name" value="Medium-chain alcohol dehydrogenases, catalytic domain"/>
    <property type="match status" value="1"/>
</dbReference>
<dbReference type="InterPro" id="IPR050700">
    <property type="entry name" value="YIM1/Zinc_Alcohol_DH_Fams"/>
</dbReference>
<dbReference type="PANTHER" id="PTHR11695:SF294">
    <property type="entry name" value="RETICULON-4-INTERACTING PROTEIN 1, MITOCHONDRIAL"/>
    <property type="match status" value="1"/>
</dbReference>
<dbReference type="SMART" id="SM00829">
    <property type="entry name" value="PKS_ER"/>
    <property type="match status" value="1"/>
</dbReference>
<organism evidence="3 4">
    <name type="scientific">Streptomyces monticola</name>
    <dbReference type="NCBI Taxonomy" id="2666263"/>
    <lineage>
        <taxon>Bacteria</taxon>
        <taxon>Bacillati</taxon>
        <taxon>Actinomycetota</taxon>
        <taxon>Actinomycetes</taxon>
        <taxon>Kitasatosporales</taxon>
        <taxon>Streptomycetaceae</taxon>
        <taxon>Streptomyces</taxon>
    </lineage>
</organism>
<dbReference type="GO" id="GO:0016491">
    <property type="term" value="F:oxidoreductase activity"/>
    <property type="evidence" value="ECO:0007669"/>
    <property type="project" value="UniProtKB-KW"/>
</dbReference>
<keyword evidence="1 3" id="KW-0560">Oxidoreductase</keyword>
<protein>
    <submittedName>
        <fullName evidence="3">NADP-dependent oxidoreductase</fullName>
        <ecNumber evidence="3">1.-.-.-</ecNumber>
    </submittedName>
</protein>
<dbReference type="InterPro" id="IPR013154">
    <property type="entry name" value="ADH-like_N"/>
</dbReference>
<reference evidence="4" key="1">
    <citation type="journal article" date="2019" name="Int. J. Syst. Evol. Microbiol.">
        <title>The Global Catalogue of Microorganisms (GCM) 10K type strain sequencing project: providing services to taxonomists for standard genome sequencing and annotation.</title>
        <authorList>
            <consortium name="The Broad Institute Genomics Platform"/>
            <consortium name="The Broad Institute Genome Sequencing Center for Infectious Disease"/>
            <person name="Wu L."/>
            <person name="Ma J."/>
        </authorList>
    </citation>
    <scope>NUCLEOTIDE SEQUENCE [LARGE SCALE GENOMIC DNA]</scope>
    <source>
        <strain evidence="4">SYNS20</strain>
    </source>
</reference>
<comment type="caution">
    <text evidence="3">The sequence shown here is derived from an EMBL/GenBank/DDBJ whole genome shotgun (WGS) entry which is preliminary data.</text>
</comment>